<name>A0A2M8RY17_9PAST</name>
<keyword evidence="4" id="KW-1185">Reference proteome</keyword>
<dbReference type="Proteomes" id="UP000230282">
    <property type="component" value="Unassembled WGS sequence"/>
</dbReference>
<dbReference type="AlphaFoldDB" id="A0A2M8RY17"/>
<keyword evidence="1" id="KW-0175">Coiled coil</keyword>
<evidence type="ECO:0000313" key="4">
    <source>
        <dbReference type="Proteomes" id="UP000230282"/>
    </source>
</evidence>
<dbReference type="EMBL" id="PHGZ01000004">
    <property type="protein sequence ID" value="PJG83781.1"/>
    <property type="molecule type" value="Genomic_DNA"/>
</dbReference>
<accession>A0A2M8RY17</accession>
<evidence type="ECO:0000313" key="3">
    <source>
        <dbReference type="EMBL" id="PJG83781.1"/>
    </source>
</evidence>
<keyword evidence="2" id="KW-0472">Membrane</keyword>
<evidence type="ECO:0000256" key="2">
    <source>
        <dbReference type="SAM" id="Phobius"/>
    </source>
</evidence>
<dbReference type="RefSeq" id="WP_100295748.1">
    <property type="nucleotide sequence ID" value="NZ_PHGZ01000004.1"/>
</dbReference>
<keyword evidence="2" id="KW-1133">Transmembrane helix</keyword>
<feature type="coiled-coil region" evidence="1">
    <location>
        <begin position="26"/>
        <end position="84"/>
    </location>
</feature>
<reference evidence="3 4" key="1">
    <citation type="submission" date="2017-11" db="EMBL/GenBank/DDBJ databases">
        <title>Reclassification of Bisgaard taxon 5 as Caviibacterium pharyngocola gen. nov., sp. nov.</title>
        <authorList>
            <person name="Christensen H."/>
        </authorList>
    </citation>
    <scope>NUCLEOTIDE SEQUENCE [LARGE SCALE GENOMIC DNA]</scope>
    <source>
        <strain evidence="3 4">7_3</strain>
    </source>
</reference>
<comment type="caution">
    <text evidence="3">The sequence shown here is derived from an EMBL/GenBank/DDBJ whole genome shotgun (WGS) entry which is preliminary data.</text>
</comment>
<sequence>MEIQINGTMIFNLIVSIAVFFIGMWFKRLESDHREVKEDIRQIKEKYQTKEMANHVNLGVSGQLERIFDKLDSIESKLDKKADK</sequence>
<protein>
    <submittedName>
        <fullName evidence="3">Uncharacterized protein</fullName>
    </submittedName>
</protein>
<proteinExistence type="predicted"/>
<keyword evidence="2" id="KW-0812">Transmembrane</keyword>
<dbReference type="OrthoDB" id="5679238at2"/>
<evidence type="ECO:0000256" key="1">
    <source>
        <dbReference type="SAM" id="Coils"/>
    </source>
</evidence>
<gene>
    <name evidence="3" type="ORF">CVP04_01425</name>
</gene>
<organism evidence="3 4">
    <name type="scientific">Caviibacterium pharyngocola</name>
    <dbReference type="NCBI Taxonomy" id="28159"/>
    <lineage>
        <taxon>Bacteria</taxon>
        <taxon>Pseudomonadati</taxon>
        <taxon>Pseudomonadota</taxon>
        <taxon>Gammaproteobacteria</taxon>
        <taxon>Pasteurellales</taxon>
        <taxon>Pasteurellaceae</taxon>
        <taxon>Caviibacterium</taxon>
    </lineage>
</organism>
<feature type="transmembrane region" description="Helical" evidence="2">
    <location>
        <begin position="6"/>
        <end position="26"/>
    </location>
</feature>